<evidence type="ECO:0000256" key="5">
    <source>
        <dbReference type="ARBA" id="ARBA00022944"/>
    </source>
</evidence>
<evidence type="ECO:0000256" key="6">
    <source>
        <dbReference type="ARBA" id="ARBA00023136"/>
    </source>
</evidence>
<dbReference type="InterPro" id="IPR043148">
    <property type="entry name" value="TagF_C"/>
</dbReference>
<accession>A0A174CIP6</accession>
<reference evidence="7 8" key="1">
    <citation type="submission" date="2015-09" db="EMBL/GenBank/DDBJ databases">
        <authorList>
            <consortium name="Pathogen Informatics"/>
        </authorList>
    </citation>
    <scope>NUCLEOTIDE SEQUENCE [LARGE SCALE GENOMIC DNA]</scope>
    <source>
        <strain evidence="7 8">2789STDY5608851</strain>
    </source>
</reference>
<dbReference type="GO" id="GO:0019350">
    <property type="term" value="P:teichoic acid biosynthetic process"/>
    <property type="evidence" value="ECO:0007669"/>
    <property type="project" value="UniProtKB-KW"/>
</dbReference>
<dbReference type="PANTHER" id="PTHR37316">
    <property type="entry name" value="TEICHOIC ACID GLYCEROL-PHOSPHATE PRIMASE"/>
    <property type="match status" value="1"/>
</dbReference>
<dbReference type="Proteomes" id="UP000095380">
    <property type="component" value="Unassembled WGS sequence"/>
</dbReference>
<evidence type="ECO:0000256" key="2">
    <source>
        <dbReference type="ARBA" id="ARBA00010488"/>
    </source>
</evidence>
<dbReference type="EC" id="2.7.8.12" evidence="7"/>
<dbReference type="AlphaFoldDB" id="A0A174CIP6"/>
<keyword evidence="6" id="KW-0472">Membrane</keyword>
<keyword evidence="5" id="KW-0777">Teichoic acid biosynthesis</keyword>
<protein>
    <submittedName>
        <fullName evidence="7">CDP-glycerol:poly(Glycerophosphate) glycerophosphotransferase</fullName>
        <ecNumber evidence="7">2.7.8.12</ecNumber>
    </submittedName>
</protein>
<dbReference type="RefSeq" id="WP_055194658.1">
    <property type="nucleotide sequence ID" value="NZ_CYYM01000007.1"/>
</dbReference>
<proteinExistence type="inferred from homology"/>
<evidence type="ECO:0000256" key="1">
    <source>
        <dbReference type="ARBA" id="ARBA00004202"/>
    </source>
</evidence>
<gene>
    <name evidence="7" type="primary">tagF</name>
    <name evidence="7" type="ORF">ERS852408_01537</name>
</gene>
<evidence type="ECO:0000256" key="3">
    <source>
        <dbReference type="ARBA" id="ARBA00022475"/>
    </source>
</evidence>
<comment type="subcellular location">
    <subcellularLocation>
        <location evidence="1">Cell membrane</location>
        <topology evidence="1">Peripheral membrane protein</topology>
    </subcellularLocation>
</comment>
<dbReference type="GO" id="GO:0005886">
    <property type="term" value="C:plasma membrane"/>
    <property type="evidence" value="ECO:0007669"/>
    <property type="project" value="UniProtKB-SubCell"/>
</dbReference>
<evidence type="ECO:0000313" key="7">
    <source>
        <dbReference type="EMBL" id="CUO13014.1"/>
    </source>
</evidence>
<dbReference type="PANTHER" id="PTHR37316:SF3">
    <property type="entry name" value="TEICHOIC ACID GLYCEROL-PHOSPHATE TRANSFERASE"/>
    <property type="match status" value="1"/>
</dbReference>
<evidence type="ECO:0000313" key="8">
    <source>
        <dbReference type="Proteomes" id="UP000095380"/>
    </source>
</evidence>
<organism evidence="7 8">
    <name type="scientific">Dorea longicatena</name>
    <dbReference type="NCBI Taxonomy" id="88431"/>
    <lineage>
        <taxon>Bacteria</taxon>
        <taxon>Bacillati</taxon>
        <taxon>Bacillota</taxon>
        <taxon>Clostridia</taxon>
        <taxon>Lachnospirales</taxon>
        <taxon>Lachnospiraceae</taxon>
        <taxon>Dorea</taxon>
    </lineage>
</organism>
<dbReference type="Gene3D" id="3.40.50.11820">
    <property type="match status" value="1"/>
</dbReference>
<name>A0A174CIP6_9FIRM</name>
<keyword evidence="4 7" id="KW-0808">Transferase</keyword>
<dbReference type="Gene3D" id="3.40.50.12580">
    <property type="match status" value="1"/>
</dbReference>
<keyword evidence="3" id="KW-1003">Cell membrane</keyword>
<comment type="similarity">
    <text evidence="2">Belongs to the CDP-glycerol glycerophosphotransferase family.</text>
</comment>
<dbReference type="GO" id="GO:0047355">
    <property type="term" value="F:CDP-glycerol glycerophosphotransferase activity"/>
    <property type="evidence" value="ECO:0007669"/>
    <property type="project" value="UniProtKB-EC"/>
</dbReference>
<dbReference type="EMBL" id="CYYM01000007">
    <property type="protein sequence ID" value="CUO13014.1"/>
    <property type="molecule type" value="Genomic_DNA"/>
</dbReference>
<dbReference type="InterPro" id="IPR007554">
    <property type="entry name" value="Glycerophosphate_synth"/>
</dbReference>
<evidence type="ECO:0000256" key="4">
    <source>
        <dbReference type="ARBA" id="ARBA00022679"/>
    </source>
</evidence>
<dbReference type="Pfam" id="PF04464">
    <property type="entry name" value="Glyphos_transf"/>
    <property type="match status" value="1"/>
</dbReference>
<dbReference type="InterPro" id="IPR051612">
    <property type="entry name" value="Teichoic_Acid_Biosynth"/>
</dbReference>
<dbReference type="SUPFAM" id="SSF53756">
    <property type="entry name" value="UDP-Glycosyltransferase/glycogen phosphorylase"/>
    <property type="match status" value="1"/>
</dbReference>
<dbReference type="InterPro" id="IPR043149">
    <property type="entry name" value="TagF_N"/>
</dbReference>
<sequence>MFDTLQTFIAPRLRSFLKLLSIGHFHKKRIVFFSYFGAQYSCNPKYISEYMQEHHPDFEIIWAFKSPQNFSYLHDKGIKTVKYLHPYFLHVCLTSKFIVTNSEIPAWFPIMKRQVYINTWHGGGAYKRVGAAYQKETPGKQIRAEIAREVPCTYVSSSNAFTELTIHQSFHHDGTILSCGMPRNDMLFNNDHPELHDKIRAYYHLPSEAKILLYAPTYRESKAASDYLFDCKAIQSALSEKFGGNWFILFRTHYFVMNQLNNAANYIDASNYPDMQELLYAADVLITDYSSSMWDFSLTRRPCFLYATDLNYYDLDRGFYSDIHTWPYPLAESNSALIKNIKQFNNDQYQKNIQKHWDALGSYESGHACETVANYILTSNT</sequence>